<reference evidence="2" key="1">
    <citation type="journal article" date="2016" name="Nature">
        <title>Genome evolution in the allotetraploid frog Xenopus laevis.</title>
        <authorList>
            <person name="Session A.M."/>
            <person name="Uno Y."/>
            <person name="Kwon T."/>
            <person name="Chapman J.A."/>
            <person name="Toyoda A."/>
            <person name="Takahashi S."/>
            <person name="Fukui A."/>
            <person name="Hikosaka A."/>
            <person name="Suzuki A."/>
            <person name="Kondo M."/>
            <person name="van Heeringen S.J."/>
            <person name="Quigley I."/>
            <person name="Heinz S."/>
            <person name="Ogino H."/>
            <person name="Ochi H."/>
            <person name="Hellsten U."/>
            <person name="Lyons J.B."/>
            <person name="Simakov O."/>
            <person name="Putnam N."/>
            <person name="Stites J."/>
            <person name="Kuroki Y."/>
            <person name="Tanaka T."/>
            <person name="Michiue T."/>
            <person name="Watanabe M."/>
            <person name="Bogdanovic O."/>
            <person name="Lister R."/>
            <person name="Georgiou G."/>
            <person name="Paranjpe S.S."/>
            <person name="van Kruijsbergen I."/>
            <person name="Shu S."/>
            <person name="Carlson J."/>
            <person name="Kinoshita T."/>
            <person name="Ohta Y."/>
            <person name="Mawaribuchi S."/>
            <person name="Jenkins J."/>
            <person name="Grimwood J."/>
            <person name="Schmutz J."/>
            <person name="Mitros T."/>
            <person name="Mozaffari S.V."/>
            <person name="Suzuki Y."/>
            <person name="Haramoto Y."/>
            <person name="Yamamoto T.S."/>
            <person name="Takagi C."/>
            <person name="Heald R."/>
            <person name="Miller K."/>
            <person name="Haudenschild C."/>
            <person name="Kitzman J."/>
            <person name="Nakayama T."/>
            <person name="Izutsu Y."/>
            <person name="Robert J."/>
            <person name="Fortriede J."/>
            <person name="Burns K."/>
            <person name="Lotay V."/>
            <person name="Karimi K."/>
            <person name="Yasuoka Y."/>
            <person name="Dichmann D.S."/>
            <person name="Flajnik M.F."/>
            <person name="Houston D.W."/>
            <person name="Shendure J."/>
            <person name="DuPasquier L."/>
            <person name="Vize P.D."/>
            <person name="Zorn A.M."/>
            <person name="Ito M."/>
            <person name="Marcotte E.M."/>
            <person name="Wallingford J.B."/>
            <person name="Ito Y."/>
            <person name="Asashima M."/>
            <person name="Ueno N."/>
            <person name="Matsuda Y."/>
            <person name="Veenstra G.J."/>
            <person name="Fujiyama A."/>
            <person name="Harland R.M."/>
            <person name="Taira M."/>
            <person name="Rokhsar D.S."/>
        </authorList>
    </citation>
    <scope>NUCLEOTIDE SEQUENCE [LARGE SCALE GENOMIC DNA]</scope>
    <source>
        <strain evidence="2">J</strain>
    </source>
</reference>
<name>A0A974BVZ3_XENLA</name>
<organism evidence="1 2">
    <name type="scientific">Xenopus laevis</name>
    <name type="common">African clawed frog</name>
    <dbReference type="NCBI Taxonomy" id="8355"/>
    <lineage>
        <taxon>Eukaryota</taxon>
        <taxon>Metazoa</taxon>
        <taxon>Chordata</taxon>
        <taxon>Craniata</taxon>
        <taxon>Vertebrata</taxon>
        <taxon>Euteleostomi</taxon>
        <taxon>Amphibia</taxon>
        <taxon>Batrachia</taxon>
        <taxon>Anura</taxon>
        <taxon>Pipoidea</taxon>
        <taxon>Pipidae</taxon>
        <taxon>Xenopodinae</taxon>
        <taxon>Xenopus</taxon>
        <taxon>Xenopus</taxon>
    </lineage>
</organism>
<protein>
    <submittedName>
        <fullName evidence="1">Uncharacterized protein</fullName>
    </submittedName>
</protein>
<dbReference type="EMBL" id="CM004482">
    <property type="protein sequence ID" value="OCT61963.1"/>
    <property type="molecule type" value="Genomic_DNA"/>
</dbReference>
<dbReference type="Proteomes" id="UP000694892">
    <property type="component" value="Chromosome 9_10L"/>
</dbReference>
<sequence length="78" mass="8501">MSCEIFPGLGTKKCFFSCVTSLVDKKVCHQRGTRGTVVPGPVIVQQLICEAASNGVKSRHQIEPKTTAKWRLKSIAAK</sequence>
<dbReference type="AlphaFoldDB" id="A0A974BVZ3"/>
<gene>
    <name evidence="1" type="ORF">XELAEV_18043047mg</name>
</gene>
<evidence type="ECO:0000313" key="1">
    <source>
        <dbReference type="EMBL" id="OCT61963.1"/>
    </source>
</evidence>
<proteinExistence type="predicted"/>
<accession>A0A974BVZ3</accession>
<evidence type="ECO:0000313" key="2">
    <source>
        <dbReference type="Proteomes" id="UP000694892"/>
    </source>
</evidence>